<evidence type="ECO:0000313" key="2">
    <source>
        <dbReference type="EMBL" id="GHO94002.1"/>
    </source>
</evidence>
<keyword evidence="1" id="KW-0472">Membrane</keyword>
<comment type="caution">
    <text evidence="2">The sequence shown here is derived from an EMBL/GenBank/DDBJ whole genome shotgun (WGS) entry which is preliminary data.</text>
</comment>
<protein>
    <submittedName>
        <fullName evidence="2">Uncharacterized protein</fullName>
    </submittedName>
</protein>
<feature type="transmembrane region" description="Helical" evidence="1">
    <location>
        <begin position="12"/>
        <end position="32"/>
    </location>
</feature>
<dbReference type="EMBL" id="BNJK01000001">
    <property type="protein sequence ID" value="GHO94002.1"/>
    <property type="molecule type" value="Genomic_DNA"/>
</dbReference>
<evidence type="ECO:0000313" key="3">
    <source>
        <dbReference type="Proteomes" id="UP000597444"/>
    </source>
</evidence>
<keyword evidence="1" id="KW-0812">Transmembrane</keyword>
<feature type="transmembrane region" description="Helical" evidence="1">
    <location>
        <begin position="53"/>
        <end position="71"/>
    </location>
</feature>
<name>A0A8J3IMV2_9CHLR</name>
<dbReference type="RefSeq" id="WP_220204764.1">
    <property type="nucleotide sequence ID" value="NZ_BNJK01000001.1"/>
</dbReference>
<gene>
    <name evidence="2" type="ORF">KSF_040500</name>
</gene>
<evidence type="ECO:0000256" key="1">
    <source>
        <dbReference type="SAM" id="Phobius"/>
    </source>
</evidence>
<dbReference type="Proteomes" id="UP000597444">
    <property type="component" value="Unassembled WGS sequence"/>
</dbReference>
<feature type="transmembrane region" description="Helical" evidence="1">
    <location>
        <begin position="83"/>
        <end position="102"/>
    </location>
</feature>
<dbReference type="AlphaFoldDB" id="A0A8J3IMV2"/>
<sequence>MAGFVLILHSYNVYLVLAVALITGIWGLVLYFRSRKEKEMTTIPRSWSILLRITAALGLLQGLFGVIMVLFGLKPDGGTGLYYLHYVYGGIVALIIPLAYLSYTTGGKNPRRDVLIYSIALLILVAAGVRAWMTGPA</sequence>
<feature type="transmembrane region" description="Helical" evidence="1">
    <location>
        <begin position="114"/>
        <end position="133"/>
    </location>
</feature>
<organism evidence="2 3">
    <name type="scientific">Reticulibacter mediterranei</name>
    <dbReference type="NCBI Taxonomy" id="2778369"/>
    <lineage>
        <taxon>Bacteria</taxon>
        <taxon>Bacillati</taxon>
        <taxon>Chloroflexota</taxon>
        <taxon>Ktedonobacteria</taxon>
        <taxon>Ktedonobacterales</taxon>
        <taxon>Reticulibacteraceae</taxon>
        <taxon>Reticulibacter</taxon>
    </lineage>
</organism>
<reference evidence="2" key="1">
    <citation type="submission" date="2020-10" db="EMBL/GenBank/DDBJ databases">
        <title>Taxonomic study of unclassified bacteria belonging to the class Ktedonobacteria.</title>
        <authorList>
            <person name="Yabe S."/>
            <person name="Wang C.M."/>
            <person name="Zheng Y."/>
            <person name="Sakai Y."/>
            <person name="Cavaletti L."/>
            <person name="Monciardini P."/>
            <person name="Donadio S."/>
        </authorList>
    </citation>
    <scope>NUCLEOTIDE SEQUENCE</scope>
    <source>
        <strain evidence="2">ID150040</strain>
    </source>
</reference>
<keyword evidence="3" id="KW-1185">Reference proteome</keyword>
<accession>A0A8J3IMV2</accession>
<keyword evidence="1" id="KW-1133">Transmembrane helix</keyword>
<proteinExistence type="predicted"/>